<reference evidence="1" key="1">
    <citation type="submission" date="2021-02" db="EMBL/GenBank/DDBJ databases">
        <title>Metagenome analyses of Stigonema ocellatum DSM 106950, Chlorogloea purpurea SAG 13.99 and Gomphosphaeria aponina DSM 107014.</title>
        <authorList>
            <person name="Marter P."/>
            <person name="Huang S."/>
        </authorList>
    </citation>
    <scope>NUCLEOTIDE SEQUENCE</scope>
    <source>
        <strain evidence="1">JP213</strain>
    </source>
</reference>
<evidence type="ECO:0000313" key="2">
    <source>
        <dbReference type="Proteomes" id="UP000767446"/>
    </source>
</evidence>
<organism evidence="1 2">
    <name type="scientific">Gomphosphaeria aponina SAG 52.96 = DSM 107014</name>
    <dbReference type="NCBI Taxonomy" id="1521640"/>
    <lineage>
        <taxon>Bacteria</taxon>
        <taxon>Bacillati</taxon>
        <taxon>Cyanobacteriota</taxon>
        <taxon>Cyanophyceae</taxon>
        <taxon>Oscillatoriophycideae</taxon>
        <taxon>Chroococcales</taxon>
        <taxon>Gomphosphaeriaceae</taxon>
        <taxon>Gomphosphaeria</taxon>
    </lineage>
</organism>
<comment type="caution">
    <text evidence="1">The sequence shown here is derived from an EMBL/GenBank/DDBJ whole genome shotgun (WGS) entry which is preliminary data.</text>
</comment>
<gene>
    <name evidence="1" type="ORF">DSM107014_09060</name>
</gene>
<dbReference type="SUPFAM" id="SSF55144">
    <property type="entry name" value="LigT-like"/>
    <property type="match status" value="1"/>
</dbReference>
<proteinExistence type="predicted"/>
<protein>
    <submittedName>
        <fullName evidence="1">DUF1868 domain-containing protein</fullName>
    </submittedName>
</protein>
<dbReference type="InterPro" id="IPR009097">
    <property type="entry name" value="Cyclic_Pdiesterase"/>
</dbReference>
<evidence type="ECO:0000313" key="1">
    <source>
        <dbReference type="EMBL" id="MBR8828033.1"/>
    </source>
</evidence>
<dbReference type="Proteomes" id="UP000767446">
    <property type="component" value="Unassembled WGS sequence"/>
</dbReference>
<dbReference type="AlphaFoldDB" id="A0A941GVH4"/>
<dbReference type="EMBL" id="JADQBC010000052">
    <property type="protein sequence ID" value="MBR8828033.1"/>
    <property type="molecule type" value="Genomic_DNA"/>
</dbReference>
<name>A0A941GVH4_9CHRO</name>
<sequence>MDDTYQIYVNRVAQMTLSASYAQQLQNIQKSAKFDGGVAVPFPGYTVMTPPEPEDPVNSEFYNYLKLCQGELLQHLPPGLLVPIPPASFHVTLADLIWDGGYRDAVGKNPQFEQELFAHISESFRQYQAGMETSKPIILQLLGLSIFRRALAVCLVPAKEEGYGQIVGLRRSIYQNSGIISLGIDQQYDYTAHVTLGYFGEIAPQLNRESLGRTLGRLNDSWLETEPPVISIERAQIRKFTDMLNYEREGDWPVCAL</sequence>
<accession>A0A941GVH4</accession>
<dbReference type="Gene3D" id="3.90.1140.10">
    <property type="entry name" value="Cyclic phosphodiesterase"/>
    <property type="match status" value="1"/>
</dbReference>